<dbReference type="GO" id="GO:0005886">
    <property type="term" value="C:plasma membrane"/>
    <property type="evidence" value="ECO:0007669"/>
    <property type="project" value="UniProtKB-SubCell"/>
</dbReference>
<dbReference type="EMBL" id="UGTW01000001">
    <property type="protein sequence ID" value="SUC17926.1"/>
    <property type="molecule type" value="Genomic_DNA"/>
</dbReference>
<feature type="transmembrane region" description="Helical" evidence="7">
    <location>
        <begin position="259"/>
        <end position="280"/>
    </location>
</feature>
<protein>
    <submittedName>
        <fullName evidence="9">Enterobactin exporter EntS</fullName>
    </submittedName>
</protein>
<dbReference type="RefSeq" id="WP_115370948.1">
    <property type="nucleotide sequence ID" value="NZ_UGTW01000001.1"/>
</dbReference>
<dbReference type="AlphaFoldDB" id="A0A379FE95"/>
<keyword evidence="3" id="KW-1003">Cell membrane</keyword>
<keyword evidence="6 7" id="KW-0472">Membrane</keyword>
<evidence type="ECO:0000313" key="10">
    <source>
        <dbReference type="Proteomes" id="UP000254331"/>
    </source>
</evidence>
<feature type="domain" description="Major facilitator superfamily (MFS) profile" evidence="8">
    <location>
        <begin position="16"/>
        <end position="400"/>
    </location>
</feature>
<feature type="transmembrane region" description="Helical" evidence="7">
    <location>
        <begin position="82"/>
        <end position="103"/>
    </location>
</feature>
<evidence type="ECO:0000256" key="1">
    <source>
        <dbReference type="ARBA" id="ARBA00004651"/>
    </source>
</evidence>
<comment type="subcellular location">
    <subcellularLocation>
        <location evidence="1">Cell membrane</location>
        <topology evidence="1">Multi-pass membrane protein</topology>
    </subcellularLocation>
</comment>
<dbReference type="InterPro" id="IPR010290">
    <property type="entry name" value="TM_effector"/>
</dbReference>
<feature type="transmembrane region" description="Helical" evidence="7">
    <location>
        <begin position="378"/>
        <end position="397"/>
    </location>
</feature>
<evidence type="ECO:0000256" key="3">
    <source>
        <dbReference type="ARBA" id="ARBA00022475"/>
    </source>
</evidence>
<proteinExistence type="predicted"/>
<dbReference type="Pfam" id="PF05977">
    <property type="entry name" value="MFS_3"/>
    <property type="match status" value="1"/>
</dbReference>
<feature type="transmembrane region" description="Helical" evidence="7">
    <location>
        <begin position="109"/>
        <end position="133"/>
    </location>
</feature>
<keyword evidence="4 7" id="KW-0812">Transmembrane</keyword>
<dbReference type="PROSITE" id="PS50850">
    <property type="entry name" value="MFS"/>
    <property type="match status" value="1"/>
</dbReference>
<dbReference type="Gene3D" id="1.20.1250.20">
    <property type="entry name" value="MFS general substrate transporter like domains"/>
    <property type="match status" value="1"/>
</dbReference>
<dbReference type="Proteomes" id="UP000254331">
    <property type="component" value="Unassembled WGS sequence"/>
</dbReference>
<evidence type="ECO:0000256" key="5">
    <source>
        <dbReference type="ARBA" id="ARBA00022989"/>
    </source>
</evidence>
<dbReference type="PANTHER" id="PTHR23513">
    <property type="entry name" value="INTEGRAL MEMBRANE EFFLUX PROTEIN-RELATED"/>
    <property type="match status" value="1"/>
</dbReference>
<evidence type="ECO:0000259" key="8">
    <source>
        <dbReference type="PROSITE" id="PS50850"/>
    </source>
</evidence>
<feature type="transmembrane region" description="Helical" evidence="7">
    <location>
        <begin position="292"/>
        <end position="310"/>
    </location>
</feature>
<dbReference type="CDD" id="cd06173">
    <property type="entry name" value="MFS_MefA_like"/>
    <property type="match status" value="1"/>
</dbReference>
<feature type="transmembrane region" description="Helical" evidence="7">
    <location>
        <begin position="12"/>
        <end position="30"/>
    </location>
</feature>
<dbReference type="SUPFAM" id="SSF103473">
    <property type="entry name" value="MFS general substrate transporter"/>
    <property type="match status" value="1"/>
</dbReference>
<evidence type="ECO:0000256" key="2">
    <source>
        <dbReference type="ARBA" id="ARBA00022448"/>
    </source>
</evidence>
<name>A0A379FE95_PROVU</name>
<evidence type="ECO:0000256" key="6">
    <source>
        <dbReference type="ARBA" id="ARBA00023136"/>
    </source>
</evidence>
<feature type="transmembrane region" description="Helical" evidence="7">
    <location>
        <begin position="174"/>
        <end position="194"/>
    </location>
</feature>
<evidence type="ECO:0000256" key="4">
    <source>
        <dbReference type="ARBA" id="ARBA00022692"/>
    </source>
</evidence>
<feature type="transmembrane region" description="Helical" evidence="7">
    <location>
        <begin position="350"/>
        <end position="372"/>
    </location>
</feature>
<reference evidence="9 10" key="1">
    <citation type="submission" date="2018-06" db="EMBL/GenBank/DDBJ databases">
        <authorList>
            <consortium name="Pathogen Informatics"/>
            <person name="Doyle S."/>
        </authorList>
    </citation>
    <scope>NUCLEOTIDE SEQUENCE [LARGE SCALE GENOMIC DNA]</scope>
    <source>
        <strain evidence="9 10">NCTC10376</strain>
    </source>
</reference>
<keyword evidence="2" id="KW-0813">Transport</keyword>
<dbReference type="PANTHER" id="PTHR23513:SF11">
    <property type="entry name" value="STAPHYLOFERRIN A TRANSPORTER"/>
    <property type="match status" value="1"/>
</dbReference>
<feature type="transmembrane region" description="Helical" evidence="7">
    <location>
        <begin position="225"/>
        <end position="247"/>
    </location>
</feature>
<feature type="transmembrane region" description="Helical" evidence="7">
    <location>
        <begin position="316"/>
        <end position="338"/>
    </location>
</feature>
<evidence type="ECO:0000256" key="7">
    <source>
        <dbReference type="SAM" id="Phobius"/>
    </source>
</evidence>
<evidence type="ECO:0000313" key="9">
    <source>
        <dbReference type="EMBL" id="SUC17926.1"/>
    </source>
</evidence>
<dbReference type="GO" id="GO:0022857">
    <property type="term" value="F:transmembrane transporter activity"/>
    <property type="evidence" value="ECO:0007669"/>
    <property type="project" value="InterPro"/>
</dbReference>
<keyword evidence="5 7" id="KW-1133">Transmembrane helix</keyword>
<dbReference type="InterPro" id="IPR036259">
    <property type="entry name" value="MFS_trans_sf"/>
</dbReference>
<feature type="transmembrane region" description="Helical" evidence="7">
    <location>
        <begin position="145"/>
        <end position="168"/>
    </location>
</feature>
<gene>
    <name evidence="9" type="ORF">NCTC10376_03879</name>
</gene>
<feature type="transmembrane region" description="Helical" evidence="7">
    <location>
        <begin position="50"/>
        <end position="70"/>
    </location>
</feature>
<dbReference type="InterPro" id="IPR020846">
    <property type="entry name" value="MFS_dom"/>
</dbReference>
<sequence length="534" mass="58467">MATQRASAWSPLRNRVFFILWIATLFSNIGTWMNDVGAGWLMTNLSPDPVMIAAIQAMTTLPVFLLALPAGAIADIFDKRKLLIFVNILMLCAASLLAVLVYFDVISIGWLLFITFVLGSGAAFLGPAWQAIVPSIVAPNELKSGIALNSMGINISRAIGPALAGILISQVGIYLPFLLNALSFIAIILAVWWWDGEQKEEGKLPAESVVVAMISGLRYARYSPALIKTIIRATSFFIFASAYWAMLPLVARVSLHGDATLYGLLTTSIGIGAVGGAFSLSTLREKLSTSTLIAIGTMGTALVLFIFASATSRYLAIFASMLAGFSWIITLSTLMVSAQTALPNWVRARGLALYLTVFSGSMALGSLVWGQIASHTSVTVALLCATVGIILVWLCVLRVKLEHDNINLQHSEHFTLDNELIEITTDKGPVLITVNYQIDATHREQFLNLMNQLKTVRLRDGGYSWGLFVSSDAIMEKDTQTYMETFMVASWAEHLRQHDRATMDDKQLQQQLDKIISNKKATHSFSAFSRSRKK</sequence>
<organism evidence="9 10">
    <name type="scientific">Proteus vulgaris</name>
    <dbReference type="NCBI Taxonomy" id="585"/>
    <lineage>
        <taxon>Bacteria</taxon>
        <taxon>Pseudomonadati</taxon>
        <taxon>Pseudomonadota</taxon>
        <taxon>Gammaproteobacteria</taxon>
        <taxon>Enterobacterales</taxon>
        <taxon>Morganellaceae</taxon>
        <taxon>Proteus</taxon>
    </lineage>
</organism>
<accession>A0A379FE95</accession>